<dbReference type="EMBL" id="CDOE01000077">
    <property type="protein sequence ID" value="CEN40632.1"/>
    <property type="molecule type" value="Genomic_DNA"/>
</dbReference>
<reference evidence="1 2" key="1">
    <citation type="submission" date="2015-01" db="EMBL/GenBank/DDBJ databases">
        <authorList>
            <person name="Xiang T."/>
            <person name="Song Y."/>
            <person name="Huang L."/>
            <person name="Wang B."/>
            <person name="Wu P."/>
        </authorList>
    </citation>
    <scope>NUCLEOTIDE SEQUENCE [LARGE SCALE GENOMIC DNA]</scope>
    <source>
        <strain evidence="1 2">Cc12</strain>
    </source>
</reference>
<dbReference type="InterPro" id="IPR017850">
    <property type="entry name" value="Alkaline_phosphatase_core_sf"/>
</dbReference>
<dbReference type="Gene3D" id="3.30.1120.10">
    <property type="match status" value="1"/>
</dbReference>
<proteinExistence type="predicted"/>
<dbReference type="AlphaFoldDB" id="A0A0B7HRU8"/>
<protein>
    <submittedName>
        <fullName evidence="1">Uncharacterized protein</fullName>
    </submittedName>
</protein>
<accession>A0A0B7HRU8</accession>
<gene>
    <name evidence="1" type="ORF">CCAN12_790058</name>
</gene>
<dbReference type="Proteomes" id="UP000044026">
    <property type="component" value="Unassembled WGS sequence"/>
</dbReference>
<organism evidence="1 2">
    <name type="scientific">Capnocytophaga canimorsus</name>
    <dbReference type="NCBI Taxonomy" id="28188"/>
    <lineage>
        <taxon>Bacteria</taxon>
        <taxon>Pseudomonadati</taxon>
        <taxon>Bacteroidota</taxon>
        <taxon>Flavobacteriia</taxon>
        <taxon>Flavobacteriales</taxon>
        <taxon>Flavobacteriaceae</taxon>
        <taxon>Capnocytophaga</taxon>
    </lineage>
</organism>
<evidence type="ECO:0000313" key="2">
    <source>
        <dbReference type="Proteomes" id="UP000044026"/>
    </source>
</evidence>
<evidence type="ECO:0000313" key="1">
    <source>
        <dbReference type="EMBL" id="CEN40632.1"/>
    </source>
</evidence>
<name>A0A0B7HRU8_9FLAO</name>
<dbReference type="SUPFAM" id="SSF53649">
    <property type="entry name" value="Alkaline phosphatase-like"/>
    <property type="match status" value="1"/>
</dbReference>
<sequence>MYWEFHEFGGKQALIKGNWKAIRLNVSQDPKGKIELYNLKDDVSETRNLADKYPCKARKMTKYLDGVRTRSEIFNFTFKKNK</sequence>